<gene>
    <name evidence="2" type="ORF">DRO07_00545</name>
</gene>
<dbReference type="EMBL" id="QMWO01000011">
    <property type="protein sequence ID" value="RLG70283.1"/>
    <property type="molecule type" value="Genomic_DNA"/>
</dbReference>
<evidence type="ECO:0000313" key="2">
    <source>
        <dbReference type="EMBL" id="RLG70283.1"/>
    </source>
</evidence>
<evidence type="ECO:0000256" key="1">
    <source>
        <dbReference type="SAM" id="Coils"/>
    </source>
</evidence>
<proteinExistence type="predicted"/>
<feature type="coiled-coil region" evidence="1">
    <location>
        <begin position="182"/>
        <end position="209"/>
    </location>
</feature>
<reference evidence="2 3" key="1">
    <citation type="submission" date="2018-06" db="EMBL/GenBank/DDBJ databases">
        <title>Extensive metabolic versatility and redundancy in microbially diverse, dynamic hydrothermal sediments.</title>
        <authorList>
            <person name="Dombrowski N."/>
            <person name="Teske A."/>
            <person name="Baker B.J."/>
        </authorList>
    </citation>
    <scope>NUCLEOTIDE SEQUENCE [LARGE SCALE GENOMIC DNA]</scope>
    <source>
        <strain evidence="2">B9_G13</strain>
    </source>
</reference>
<protein>
    <submittedName>
        <fullName evidence="2">Uncharacterized protein</fullName>
    </submittedName>
</protein>
<name>A0A497JJW8_9ARCH</name>
<keyword evidence="1" id="KW-0175">Coiled coil</keyword>
<sequence length="215" mass="26311">MRAHEQTFTDFKQFRRRVRAKNPEFEQALKEYFANGGIVRVLINTSKEWPKLLYPSQQRLCTLIKEKKKQRQELMERKSAWQKRLFNAELYNITNFLKKYTEPLYWRHVLKYIADSDYRNDARSVKLPVNLVADPRWKPMIKMFVEDIDYRKQLRLTVEESFVYKKDKKLAKYSQQLIEFRKQESQRKIDELNKKIEELDKEIDILKKLLRWAKA</sequence>
<dbReference type="Proteomes" id="UP000277633">
    <property type="component" value="Unassembled WGS sequence"/>
</dbReference>
<dbReference type="AlphaFoldDB" id="A0A497JJW8"/>
<comment type="caution">
    <text evidence="2">The sequence shown here is derived from an EMBL/GenBank/DDBJ whole genome shotgun (WGS) entry which is preliminary data.</text>
</comment>
<organism evidence="2 3">
    <name type="scientific">Candidatus Iainarchaeum sp</name>
    <dbReference type="NCBI Taxonomy" id="3101447"/>
    <lineage>
        <taxon>Archaea</taxon>
        <taxon>Candidatus Iainarchaeota</taxon>
        <taxon>Candidatus Iainarchaeia</taxon>
        <taxon>Candidatus Iainarchaeales</taxon>
        <taxon>Candidatus Iainarchaeaceae</taxon>
        <taxon>Candidatus Iainarchaeum</taxon>
    </lineage>
</organism>
<evidence type="ECO:0000313" key="3">
    <source>
        <dbReference type="Proteomes" id="UP000277633"/>
    </source>
</evidence>
<accession>A0A497JJW8</accession>